<dbReference type="InterPro" id="IPR001002">
    <property type="entry name" value="Chitin-bd_1"/>
</dbReference>
<dbReference type="InterPro" id="IPR003609">
    <property type="entry name" value="Pan_app"/>
</dbReference>
<feature type="compositionally biased region" description="Polar residues" evidence="9">
    <location>
        <begin position="465"/>
        <end position="479"/>
    </location>
</feature>
<evidence type="ECO:0000256" key="10">
    <source>
        <dbReference type="SAM" id="SignalP"/>
    </source>
</evidence>
<keyword evidence="3" id="KW-0479">Metal-binding</keyword>
<evidence type="ECO:0000256" key="2">
    <source>
        <dbReference type="ARBA" id="ARBA00022669"/>
    </source>
</evidence>
<accession>A0A1Y2M927</accession>
<feature type="disulfide bond" evidence="8">
    <location>
        <begin position="136"/>
        <end position="150"/>
    </location>
</feature>
<evidence type="ECO:0008006" key="15">
    <source>
        <dbReference type="Google" id="ProtNLM"/>
    </source>
</evidence>
<dbReference type="InterPro" id="IPR036861">
    <property type="entry name" value="Endochitinase-like_sf"/>
</dbReference>
<evidence type="ECO:0000256" key="9">
    <source>
        <dbReference type="SAM" id="MobiDB-lite"/>
    </source>
</evidence>
<feature type="domain" description="Chitin-binding type-1" evidence="11">
    <location>
        <begin position="112"/>
        <end position="163"/>
    </location>
</feature>
<dbReference type="OMA" id="NTFIRIC"/>
<evidence type="ECO:0000256" key="3">
    <source>
        <dbReference type="ARBA" id="ARBA00022723"/>
    </source>
</evidence>
<dbReference type="Pfam" id="PF00187">
    <property type="entry name" value="Chitin_bind_1"/>
    <property type="match status" value="1"/>
</dbReference>
<evidence type="ECO:0000259" key="12">
    <source>
        <dbReference type="PROSITE" id="PS50948"/>
    </source>
</evidence>
<comment type="caution">
    <text evidence="8">Lacks conserved residue(s) required for the propagation of feature annotation.</text>
</comment>
<dbReference type="PROSITE" id="PS50941">
    <property type="entry name" value="CHIT_BIND_I_2"/>
    <property type="match status" value="2"/>
</dbReference>
<dbReference type="Pfam" id="PF00024">
    <property type="entry name" value="PAN_1"/>
    <property type="match status" value="1"/>
</dbReference>
<proteinExistence type="predicted"/>
<dbReference type="PANTHER" id="PTHR46471:SF2">
    <property type="entry name" value="CHITIN DEACETYLASE-RELATED"/>
    <property type="match status" value="1"/>
</dbReference>
<feature type="signal peptide" evidence="10">
    <location>
        <begin position="1"/>
        <end position="18"/>
    </location>
</feature>
<dbReference type="Proteomes" id="UP000193240">
    <property type="component" value="Unassembled WGS sequence"/>
</dbReference>
<evidence type="ECO:0000259" key="11">
    <source>
        <dbReference type="PROSITE" id="PS50941"/>
    </source>
</evidence>
<reference evidence="13 14" key="1">
    <citation type="journal article" date="2017" name="Genome Announc.">
        <title>Genome sequence of the saprophytic ascomycete Epicoccum nigrum ICMP 19927 strain isolated from New Zealand.</title>
        <authorList>
            <person name="Fokin M."/>
            <person name="Fleetwood D."/>
            <person name="Weir B.S."/>
            <person name="Villas-Boas S.G."/>
        </authorList>
    </citation>
    <scope>NUCLEOTIDE SEQUENCE [LARGE SCALE GENOMIC DNA]</scope>
    <source>
        <strain evidence="13 14">ICMP 19927</strain>
    </source>
</reference>
<dbReference type="GO" id="GO:0008061">
    <property type="term" value="F:chitin binding"/>
    <property type="evidence" value="ECO:0007669"/>
    <property type="project" value="UniProtKB-UniRule"/>
</dbReference>
<protein>
    <recommendedName>
        <fullName evidence="15">Chitin-binding type-1 domain-containing protein</fullName>
    </recommendedName>
</protein>
<keyword evidence="4 10" id="KW-0732">Signal</keyword>
<dbReference type="STRING" id="105696.A0A1Y2M927"/>
<dbReference type="Gene3D" id="3.30.60.10">
    <property type="entry name" value="Endochitinase-like"/>
    <property type="match status" value="2"/>
</dbReference>
<keyword evidence="8" id="KW-1015">Disulfide bond</keyword>
<keyword evidence="7" id="KW-0170">Cobalt</keyword>
<dbReference type="GO" id="GO:0016787">
    <property type="term" value="F:hydrolase activity"/>
    <property type="evidence" value="ECO:0007669"/>
    <property type="project" value="UniProtKB-KW"/>
</dbReference>
<name>A0A1Y2M927_EPING</name>
<dbReference type="EMBL" id="KZ107839">
    <property type="protein sequence ID" value="OSS52511.1"/>
    <property type="molecule type" value="Genomic_DNA"/>
</dbReference>
<evidence type="ECO:0000256" key="8">
    <source>
        <dbReference type="PROSITE-ProRule" id="PRU00261"/>
    </source>
</evidence>
<feature type="disulfide bond" evidence="8">
    <location>
        <begin position="47"/>
        <end position="61"/>
    </location>
</feature>
<evidence type="ECO:0000256" key="1">
    <source>
        <dbReference type="ARBA" id="ARBA00001941"/>
    </source>
</evidence>
<dbReference type="PROSITE" id="PS50948">
    <property type="entry name" value="PAN"/>
    <property type="match status" value="2"/>
</dbReference>
<dbReference type="GO" id="GO:0046872">
    <property type="term" value="F:metal ion binding"/>
    <property type="evidence" value="ECO:0007669"/>
    <property type="project" value="UniProtKB-KW"/>
</dbReference>
<feature type="region of interest" description="Disordered" evidence="9">
    <location>
        <begin position="459"/>
        <end position="479"/>
    </location>
</feature>
<dbReference type="AlphaFoldDB" id="A0A1Y2M927"/>
<dbReference type="PANTHER" id="PTHR46471">
    <property type="entry name" value="CHITIN DEACETYLASE"/>
    <property type="match status" value="1"/>
</dbReference>
<dbReference type="Gene3D" id="3.50.4.10">
    <property type="entry name" value="Hepatocyte Growth Factor"/>
    <property type="match status" value="1"/>
</dbReference>
<evidence type="ECO:0000313" key="14">
    <source>
        <dbReference type="Proteomes" id="UP000193240"/>
    </source>
</evidence>
<feature type="domain" description="Chitin-binding type-1" evidence="11">
    <location>
        <begin position="23"/>
        <end position="74"/>
    </location>
</feature>
<keyword evidence="2 8" id="KW-0147">Chitin-binding</keyword>
<dbReference type="SUPFAM" id="SSF57016">
    <property type="entry name" value="Plant lectins/antimicrobial peptides"/>
    <property type="match status" value="2"/>
</dbReference>
<dbReference type="SMART" id="SM00270">
    <property type="entry name" value="ChtBD1"/>
    <property type="match status" value="2"/>
</dbReference>
<keyword evidence="5" id="KW-0378">Hydrolase</keyword>
<organism evidence="13 14">
    <name type="scientific">Epicoccum nigrum</name>
    <name type="common">Soil fungus</name>
    <name type="synonym">Epicoccum purpurascens</name>
    <dbReference type="NCBI Taxonomy" id="105696"/>
    <lineage>
        <taxon>Eukaryota</taxon>
        <taxon>Fungi</taxon>
        <taxon>Dikarya</taxon>
        <taxon>Ascomycota</taxon>
        <taxon>Pezizomycotina</taxon>
        <taxon>Dothideomycetes</taxon>
        <taxon>Pleosporomycetidae</taxon>
        <taxon>Pleosporales</taxon>
        <taxon>Pleosporineae</taxon>
        <taxon>Didymellaceae</taxon>
        <taxon>Epicoccum</taxon>
    </lineage>
</organism>
<keyword evidence="6" id="KW-0119">Carbohydrate metabolism</keyword>
<feature type="domain" description="Apple" evidence="12">
    <location>
        <begin position="375"/>
        <end position="448"/>
    </location>
</feature>
<evidence type="ECO:0000256" key="6">
    <source>
        <dbReference type="ARBA" id="ARBA00023277"/>
    </source>
</evidence>
<evidence type="ECO:0000256" key="4">
    <source>
        <dbReference type="ARBA" id="ARBA00022729"/>
    </source>
</evidence>
<feature type="domain" description="Apple" evidence="12">
    <location>
        <begin position="238"/>
        <end position="309"/>
    </location>
</feature>
<dbReference type="InParanoid" id="A0A1Y2M927"/>
<dbReference type="CDD" id="cd11618">
    <property type="entry name" value="ChtBD1_1"/>
    <property type="match status" value="2"/>
</dbReference>
<comment type="cofactor">
    <cofactor evidence="1">
        <name>Co(2+)</name>
        <dbReference type="ChEBI" id="CHEBI:48828"/>
    </cofactor>
</comment>
<evidence type="ECO:0000313" key="13">
    <source>
        <dbReference type="EMBL" id="OSS52511.1"/>
    </source>
</evidence>
<evidence type="ECO:0000256" key="7">
    <source>
        <dbReference type="ARBA" id="ARBA00023285"/>
    </source>
</evidence>
<gene>
    <name evidence="13" type="ORF">B5807_02194</name>
</gene>
<feature type="chain" id="PRO_5011988324" description="Chitin-binding type-1 domain-containing protein" evidence="10">
    <location>
        <begin position="19"/>
        <end position="479"/>
    </location>
</feature>
<sequence>MRLTLILPFAAAVTLATGKVSTNSRCGHAYDASPKDMTCKGSQWGDCCSQYGYCGKTKDYCGAGCQSSFGTCNFVAPAQTSKTSSRIIITSIQTAPSTVPSSAPVKIKVTTNARCGNLYGASPAGMTCSGGKYGDCCSQYSYCGSSSAYCGTGCQPGFGKCDASSPESSQTFTSATSSSASPYSSSSSSSSSVILVSSTPSAEVSSTLTSTSASSIEISSMTTISSTPAPSPNAGKFCGVEGYDTVDLQVISSKPFTTLDACLSECKAQSACSSFIIYSNTCYFTRVPITSTNVTPQSGSGLVFYNVDCGDNTSAETTTAPPTMSETPTSTSSSITSSTSVCVPPAPTVSCVKYPDCQKFTAGLSNSCPSYAAQCQDNYFVRCGDTGASGSQAIDTLPGTASVDMCRQQCDSHDDCSAFSYQDSTCTLWRYLNGFISAPTSNTFIRICPVTTCSNAPNRRDTPGGFSSTTLKIKQGELS</sequence>
<evidence type="ECO:0000256" key="5">
    <source>
        <dbReference type="ARBA" id="ARBA00022801"/>
    </source>
</evidence>
<keyword evidence="14" id="KW-1185">Reference proteome</keyword>